<feature type="chain" id="PRO_5012374501" description="F5/8 type C domain-containing protein" evidence="1">
    <location>
        <begin position="18"/>
        <end position="746"/>
    </location>
</feature>
<evidence type="ECO:0000313" key="3">
    <source>
        <dbReference type="Proteomes" id="UP000242188"/>
    </source>
</evidence>
<dbReference type="SUPFAM" id="SSF51445">
    <property type="entry name" value="(Trans)glycosidases"/>
    <property type="match status" value="1"/>
</dbReference>
<comment type="caution">
    <text evidence="2">The sequence shown here is derived from an EMBL/GenBank/DDBJ whole genome shotgun (WGS) entry which is preliminary data.</text>
</comment>
<name>A0A210Q6C5_MIZYE</name>
<accession>A0A210Q6C5</accession>
<dbReference type="AlphaFoldDB" id="A0A210Q6C5"/>
<keyword evidence="3" id="KW-1185">Reference proteome</keyword>
<organism evidence="2 3">
    <name type="scientific">Mizuhopecten yessoensis</name>
    <name type="common">Japanese scallop</name>
    <name type="synonym">Patinopecten yessoensis</name>
    <dbReference type="NCBI Taxonomy" id="6573"/>
    <lineage>
        <taxon>Eukaryota</taxon>
        <taxon>Metazoa</taxon>
        <taxon>Spiralia</taxon>
        <taxon>Lophotrochozoa</taxon>
        <taxon>Mollusca</taxon>
        <taxon>Bivalvia</taxon>
        <taxon>Autobranchia</taxon>
        <taxon>Pteriomorphia</taxon>
        <taxon>Pectinida</taxon>
        <taxon>Pectinoidea</taxon>
        <taxon>Pectinidae</taxon>
        <taxon>Mizuhopecten</taxon>
    </lineage>
</organism>
<dbReference type="OrthoDB" id="442731at2759"/>
<dbReference type="STRING" id="6573.A0A210Q6C5"/>
<protein>
    <recommendedName>
        <fullName evidence="4">F5/8 type C domain-containing protein</fullName>
    </recommendedName>
</protein>
<gene>
    <name evidence="2" type="ORF">KP79_PYT15821</name>
</gene>
<dbReference type="InterPro" id="IPR008979">
    <property type="entry name" value="Galactose-bd-like_sf"/>
</dbReference>
<dbReference type="SUPFAM" id="SSF49785">
    <property type="entry name" value="Galactose-binding domain-like"/>
    <property type="match status" value="1"/>
</dbReference>
<keyword evidence="1" id="KW-0732">Signal</keyword>
<dbReference type="Gene3D" id="2.60.120.260">
    <property type="entry name" value="Galactose-binding domain-like"/>
    <property type="match status" value="1"/>
</dbReference>
<dbReference type="InterPro" id="IPR017853">
    <property type="entry name" value="GH"/>
</dbReference>
<feature type="signal peptide" evidence="1">
    <location>
        <begin position="1"/>
        <end position="17"/>
    </location>
</feature>
<evidence type="ECO:0000313" key="2">
    <source>
        <dbReference type="EMBL" id="OWF44288.1"/>
    </source>
</evidence>
<sequence>MLLASLTLLVIVHAVSSWDPDAGLVTSWTKKGGVTANASTGNNPGLVLDGNDNTHWTSAACLPTEFLLQPNVNVLLNLCQTSACQINGGTNQDVHLLTDGSVYTTSQVAVGQNNGAKVSINTIGKDITQVSIWGIYNGDTVLKAVDILGAETSMYTFNQSDNYQRRTFAVTTTLNQIILKSAMSFSVKEIAAVGHKGCQERIVVDLGVLRRIGVVRTRHWAGTDSAYSTSLLMSADGQTWDTVQALQPTALQAVQTRLQSPTEYRYIAINYDVKLKNHNKVYCWEIDAYDEYGIWGPAPKATANPVSIRQMLGVNGIWGWGHNPNGPTLYSRVASYARNYHNLNWDVKDPDFDPQFEQMGQGNGTNAFWWLNWDKEYSNWRSAGLKVDTSIQFLSKTFPASVWNTPSQSAYRYGREFGRHFGPQIGNGLVTAMEVGNEPWDYSADFYATVLEGMTAGVRDVDQIMDVLPGAFQAYIIAPEEPTSGNYIGNRVRSAVATNISVVNTHAYSFVTDESGKRVATYPEHPDSTFNSVRNMIRWRDVNTPCKPVWLTEWGWDADGGYEDCAATECVTEDAQALYGARGLFLAARLGLGRATWYFYANTDTCNTLFCRSGLTTTAKHNFTEKAVFHMFESVLGKLGESHFRAALSEDKHGYVYLFGPTNIFQKVTHIVAWLPLGASDVTTTSKSVMLPVTLKPTATWRLTGTDPALQDEALPHVQGLSITLALSTKPLIVKVTSPDPVVTVG</sequence>
<dbReference type="Proteomes" id="UP000242188">
    <property type="component" value="Unassembled WGS sequence"/>
</dbReference>
<dbReference type="Gene3D" id="3.20.20.80">
    <property type="entry name" value="Glycosidases"/>
    <property type="match status" value="1"/>
</dbReference>
<dbReference type="EMBL" id="NEDP02004827">
    <property type="protein sequence ID" value="OWF44288.1"/>
    <property type="molecule type" value="Genomic_DNA"/>
</dbReference>
<evidence type="ECO:0008006" key="4">
    <source>
        <dbReference type="Google" id="ProtNLM"/>
    </source>
</evidence>
<evidence type="ECO:0000256" key="1">
    <source>
        <dbReference type="SAM" id="SignalP"/>
    </source>
</evidence>
<reference evidence="2 3" key="1">
    <citation type="journal article" date="2017" name="Nat. Ecol. Evol.">
        <title>Scallop genome provides insights into evolution of bilaterian karyotype and development.</title>
        <authorList>
            <person name="Wang S."/>
            <person name="Zhang J."/>
            <person name="Jiao W."/>
            <person name="Li J."/>
            <person name="Xun X."/>
            <person name="Sun Y."/>
            <person name="Guo X."/>
            <person name="Huan P."/>
            <person name="Dong B."/>
            <person name="Zhang L."/>
            <person name="Hu X."/>
            <person name="Sun X."/>
            <person name="Wang J."/>
            <person name="Zhao C."/>
            <person name="Wang Y."/>
            <person name="Wang D."/>
            <person name="Huang X."/>
            <person name="Wang R."/>
            <person name="Lv J."/>
            <person name="Li Y."/>
            <person name="Zhang Z."/>
            <person name="Liu B."/>
            <person name="Lu W."/>
            <person name="Hui Y."/>
            <person name="Liang J."/>
            <person name="Zhou Z."/>
            <person name="Hou R."/>
            <person name="Li X."/>
            <person name="Liu Y."/>
            <person name="Li H."/>
            <person name="Ning X."/>
            <person name="Lin Y."/>
            <person name="Zhao L."/>
            <person name="Xing Q."/>
            <person name="Dou J."/>
            <person name="Li Y."/>
            <person name="Mao J."/>
            <person name="Guo H."/>
            <person name="Dou H."/>
            <person name="Li T."/>
            <person name="Mu C."/>
            <person name="Jiang W."/>
            <person name="Fu Q."/>
            <person name="Fu X."/>
            <person name="Miao Y."/>
            <person name="Liu J."/>
            <person name="Yu Q."/>
            <person name="Li R."/>
            <person name="Liao H."/>
            <person name="Li X."/>
            <person name="Kong Y."/>
            <person name="Jiang Z."/>
            <person name="Chourrout D."/>
            <person name="Li R."/>
            <person name="Bao Z."/>
        </authorList>
    </citation>
    <scope>NUCLEOTIDE SEQUENCE [LARGE SCALE GENOMIC DNA]</scope>
    <source>
        <strain evidence="2 3">PY_sf001</strain>
    </source>
</reference>
<proteinExistence type="predicted"/>